<dbReference type="InterPro" id="IPR025411">
    <property type="entry name" value="DUF4136"/>
</dbReference>
<feature type="domain" description="DUF4136" evidence="1">
    <location>
        <begin position="47"/>
        <end position="227"/>
    </location>
</feature>
<proteinExistence type="predicted"/>
<organism evidence="2 3">
    <name type="scientific">Fibrisoma limi BUZ 3</name>
    <dbReference type="NCBI Taxonomy" id="1185876"/>
    <lineage>
        <taxon>Bacteria</taxon>
        <taxon>Pseudomonadati</taxon>
        <taxon>Bacteroidota</taxon>
        <taxon>Cytophagia</taxon>
        <taxon>Cytophagales</taxon>
        <taxon>Spirosomataceae</taxon>
        <taxon>Fibrisoma</taxon>
    </lineage>
</organism>
<dbReference type="AlphaFoldDB" id="I2GD06"/>
<evidence type="ECO:0000313" key="2">
    <source>
        <dbReference type="EMBL" id="CCH51780.1"/>
    </source>
</evidence>
<reference evidence="2 3" key="1">
    <citation type="journal article" date="2012" name="J. Bacteriol.">
        <title>Genome Sequence of the Filamentous Bacterium Fibrisoma limi BUZ 3T.</title>
        <authorList>
            <person name="Filippini M."/>
            <person name="Qi W."/>
            <person name="Jaenicke S."/>
            <person name="Goesmann A."/>
            <person name="Smits T.H."/>
            <person name="Bagheri H.C."/>
        </authorList>
    </citation>
    <scope>NUCLEOTIDE SEQUENCE [LARGE SCALE GENOMIC DNA]</scope>
    <source>
        <strain evidence="3">BUZ 3T</strain>
    </source>
</reference>
<comment type="caution">
    <text evidence="2">The sequence shown here is derived from an EMBL/GenBank/DDBJ whole genome shotgun (WGS) entry which is preliminary data.</text>
</comment>
<name>I2GD06_9BACT</name>
<protein>
    <recommendedName>
        <fullName evidence="1">DUF4136 domain-containing protein</fullName>
    </recommendedName>
</protein>
<dbReference type="RefSeq" id="WP_009280366.1">
    <property type="nucleotide sequence ID" value="NZ_CAIT01000004.1"/>
</dbReference>
<dbReference type="eggNOG" id="ENOG50310HJ">
    <property type="taxonomic scope" value="Bacteria"/>
</dbReference>
<accession>I2GD06</accession>
<evidence type="ECO:0000259" key="1">
    <source>
        <dbReference type="Pfam" id="PF13590"/>
    </source>
</evidence>
<dbReference type="OrthoDB" id="959498at2"/>
<dbReference type="EMBL" id="CAIT01000004">
    <property type="protein sequence ID" value="CCH51780.1"/>
    <property type="molecule type" value="Genomic_DNA"/>
</dbReference>
<keyword evidence="3" id="KW-1185">Reference proteome</keyword>
<sequence>MKTSKTFKKNQLGIWMALLFAIGGGLTACRDNAVDDLSPEDSQVYITNYDRNVNFAQYRTFSLPDSVLVESNNTYQGSLTTVEARFINQVAAALTSRGFQRVAQGQTADMGVAAIRVNNRYTGVTSVPYSPYYLDYWYGAGYYGGLGPGFGGYYPYYPSYYQFYQVSEQYWELQIVDLRNRPTNGGNNGSDQNQLRVIYQADIRGNGIFNEESVDRAVNAVFEQSPYLQAAP</sequence>
<evidence type="ECO:0000313" key="3">
    <source>
        <dbReference type="Proteomes" id="UP000009309"/>
    </source>
</evidence>
<dbReference type="Proteomes" id="UP000009309">
    <property type="component" value="Unassembled WGS sequence"/>
</dbReference>
<dbReference type="Pfam" id="PF13590">
    <property type="entry name" value="DUF4136"/>
    <property type="match status" value="1"/>
</dbReference>
<dbReference type="PROSITE" id="PS51257">
    <property type="entry name" value="PROKAR_LIPOPROTEIN"/>
    <property type="match status" value="1"/>
</dbReference>
<dbReference type="Gene3D" id="3.30.160.670">
    <property type="match status" value="1"/>
</dbReference>
<gene>
    <name evidence="2" type="ORF">BN8_00726</name>
</gene>
<dbReference type="STRING" id="1185876.BN8_00726"/>